<dbReference type="Pfam" id="PF13568">
    <property type="entry name" value="OMP_b-brl_2"/>
    <property type="match status" value="1"/>
</dbReference>
<dbReference type="Proteomes" id="UP000183200">
    <property type="component" value="Unassembled WGS sequence"/>
</dbReference>
<evidence type="ECO:0000313" key="2">
    <source>
        <dbReference type="EMBL" id="SDM02490.1"/>
    </source>
</evidence>
<sequence length="189" mass="20069">MKSLLLSTVMVLSIGAVKAQKIELIPKAGISISKQSISNMNGEKNKVGFTAGLGVNFQVAKSDFSIQPELNYVSEGTKIKNGNMTIKQNLNYLELPVLAKYSFGPVYVNAGPSISLLLSDKKKLESFYGGKVQKLDFGIQMGAGVAVPAGPGKFIVDGRYALGLTDLSKAANKVKNRGIIATIGYAIPL</sequence>
<dbReference type="InterPro" id="IPR025665">
    <property type="entry name" value="Beta-barrel_OMP_2"/>
</dbReference>
<evidence type="ECO:0000313" key="3">
    <source>
        <dbReference type="Proteomes" id="UP000183200"/>
    </source>
</evidence>
<feature type="domain" description="Outer membrane protein beta-barrel" evidence="1">
    <location>
        <begin position="19"/>
        <end position="167"/>
    </location>
</feature>
<evidence type="ECO:0000259" key="1">
    <source>
        <dbReference type="Pfam" id="PF13568"/>
    </source>
</evidence>
<dbReference type="OrthoDB" id="1150878at2"/>
<protein>
    <submittedName>
        <fullName evidence="2">Outer membrane protein beta-barrel domain-containing protein</fullName>
    </submittedName>
</protein>
<accession>A0A1G9PUQ1</accession>
<reference evidence="3" key="1">
    <citation type="submission" date="2016-10" db="EMBL/GenBank/DDBJ databases">
        <authorList>
            <person name="Varghese N."/>
            <person name="Submissions S."/>
        </authorList>
    </citation>
    <scope>NUCLEOTIDE SEQUENCE [LARGE SCALE GENOMIC DNA]</scope>
    <source>
        <strain evidence="3">DSM 19110</strain>
    </source>
</reference>
<proteinExistence type="predicted"/>
<organism evidence="2 3">
    <name type="scientific">Pedobacter steynii</name>
    <dbReference type="NCBI Taxonomy" id="430522"/>
    <lineage>
        <taxon>Bacteria</taxon>
        <taxon>Pseudomonadati</taxon>
        <taxon>Bacteroidota</taxon>
        <taxon>Sphingobacteriia</taxon>
        <taxon>Sphingobacteriales</taxon>
        <taxon>Sphingobacteriaceae</taxon>
        <taxon>Pedobacter</taxon>
    </lineage>
</organism>
<name>A0A1G9PUQ1_9SPHI</name>
<dbReference type="RefSeq" id="WP_074605587.1">
    <property type="nucleotide sequence ID" value="NZ_FNGY01000002.1"/>
</dbReference>
<keyword evidence="3" id="KW-1185">Reference proteome</keyword>
<dbReference type="AlphaFoldDB" id="A0A1G9PUQ1"/>
<gene>
    <name evidence="2" type="ORF">SAMN05421820_102771</name>
</gene>
<dbReference type="EMBL" id="FNGY01000002">
    <property type="protein sequence ID" value="SDM02490.1"/>
    <property type="molecule type" value="Genomic_DNA"/>
</dbReference>